<evidence type="ECO:0000256" key="1">
    <source>
        <dbReference type="ARBA" id="ARBA00006484"/>
    </source>
</evidence>
<dbReference type="InterPro" id="IPR002347">
    <property type="entry name" value="SDR_fam"/>
</dbReference>
<evidence type="ECO:0000313" key="5">
    <source>
        <dbReference type="Proteomes" id="UP000799444"/>
    </source>
</evidence>
<dbReference type="FunFam" id="3.40.50.720:FF:000084">
    <property type="entry name" value="Short-chain dehydrogenase reductase"/>
    <property type="match status" value="1"/>
</dbReference>
<dbReference type="GO" id="GO:0016491">
    <property type="term" value="F:oxidoreductase activity"/>
    <property type="evidence" value="ECO:0007669"/>
    <property type="project" value="UniProtKB-KW"/>
</dbReference>
<dbReference type="OrthoDB" id="294295at2759"/>
<organism evidence="4 5">
    <name type="scientific">Polyplosphaeria fusca</name>
    <dbReference type="NCBI Taxonomy" id="682080"/>
    <lineage>
        <taxon>Eukaryota</taxon>
        <taxon>Fungi</taxon>
        <taxon>Dikarya</taxon>
        <taxon>Ascomycota</taxon>
        <taxon>Pezizomycotina</taxon>
        <taxon>Dothideomycetes</taxon>
        <taxon>Pleosporomycetidae</taxon>
        <taxon>Pleosporales</taxon>
        <taxon>Tetraplosphaeriaceae</taxon>
        <taxon>Polyplosphaeria</taxon>
    </lineage>
</organism>
<dbReference type="SUPFAM" id="SSF51735">
    <property type="entry name" value="NAD(P)-binding Rossmann-fold domains"/>
    <property type="match status" value="1"/>
</dbReference>
<dbReference type="NCBIfam" id="NF005559">
    <property type="entry name" value="PRK07231.1"/>
    <property type="match status" value="1"/>
</dbReference>
<reference evidence="4" key="1">
    <citation type="journal article" date="2020" name="Stud. Mycol.">
        <title>101 Dothideomycetes genomes: a test case for predicting lifestyles and emergence of pathogens.</title>
        <authorList>
            <person name="Haridas S."/>
            <person name="Albert R."/>
            <person name="Binder M."/>
            <person name="Bloem J."/>
            <person name="Labutti K."/>
            <person name="Salamov A."/>
            <person name="Andreopoulos B."/>
            <person name="Baker S."/>
            <person name="Barry K."/>
            <person name="Bills G."/>
            <person name="Bluhm B."/>
            <person name="Cannon C."/>
            <person name="Castanera R."/>
            <person name="Culley D."/>
            <person name="Daum C."/>
            <person name="Ezra D."/>
            <person name="Gonzalez J."/>
            <person name="Henrissat B."/>
            <person name="Kuo A."/>
            <person name="Liang C."/>
            <person name="Lipzen A."/>
            <person name="Lutzoni F."/>
            <person name="Magnuson J."/>
            <person name="Mondo S."/>
            <person name="Nolan M."/>
            <person name="Ohm R."/>
            <person name="Pangilinan J."/>
            <person name="Park H.-J."/>
            <person name="Ramirez L."/>
            <person name="Alfaro M."/>
            <person name="Sun H."/>
            <person name="Tritt A."/>
            <person name="Yoshinaga Y."/>
            <person name="Zwiers L.-H."/>
            <person name="Turgeon B."/>
            <person name="Goodwin S."/>
            <person name="Spatafora J."/>
            <person name="Crous P."/>
            <person name="Grigoriev I."/>
        </authorList>
    </citation>
    <scope>NUCLEOTIDE SEQUENCE</scope>
    <source>
        <strain evidence="4">CBS 125425</strain>
    </source>
</reference>
<sequence length="355" mass="37473">MTSASLTTGRTPPLSTIRTFVVIGARSRPKLGFPKKTNTCESKGGLLQGIGSATLPAIILAGLSNASTNFPPSNSKHNPSIATAGPSLAFGPNSRRYSQDGQIRRQSRHRYGHVSLVVLLPGTVLTSTGAGSGFGAGISKAFADEGCKVLVCDINEAGGEATVKHNTSSLVFHRMDVTKGADWKSTMGAAMQKFGKVDILVNNAGTSYRNKPTAEVTEDEFQKTFDVNVKGVYLGCNAWMQQAIDRKEGGVIINIASVGATRPRPGLATKGLAAEYGPHQIRVVSICPLVTGTGLFSHFTGMDDTAENRQKFIFNVPMGRIGEVDDVSSACVFMASSEAKFITGVNLEVDGGRCI</sequence>
<name>A0A9P4V6F2_9PLEO</name>
<keyword evidence="2" id="KW-0521">NADP</keyword>
<dbReference type="EMBL" id="ML996117">
    <property type="protein sequence ID" value="KAF2737325.1"/>
    <property type="molecule type" value="Genomic_DNA"/>
</dbReference>
<comment type="similarity">
    <text evidence="1">Belongs to the short-chain dehydrogenases/reductases (SDR) family.</text>
</comment>
<dbReference type="PRINTS" id="PR00081">
    <property type="entry name" value="GDHRDH"/>
</dbReference>
<accession>A0A9P4V6F2</accession>
<protein>
    <submittedName>
        <fullName evidence="4">NAD(P)-binding protein</fullName>
    </submittedName>
</protein>
<dbReference type="AlphaFoldDB" id="A0A9P4V6F2"/>
<comment type="caution">
    <text evidence="4">The sequence shown here is derived from an EMBL/GenBank/DDBJ whole genome shotgun (WGS) entry which is preliminary data.</text>
</comment>
<dbReference type="Pfam" id="PF13561">
    <property type="entry name" value="adh_short_C2"/>
    <property type="match status" value="1"/>
</dbReference>
<keyword evidence="3" id="KW-0560">Oxidoreductase</keyword>
<dbReference type="Proteomes" id="UP000799444">
    <property type="component" value="Unassembled WGS sequence"/>
</dbReference>
<gene>
    <name evidence="4" type="ORF">EJ04DRAFT_550699</name>
</gene>
<proteinExistence type="inferred from homology"/>
<evidence type="ECO:0000256" key="3">
    <source>
        <dbReference type="ARBA" id="ARBA00023002"/>
    </source>
</evidence>
<dbReference type="PANTHER" id="PTHR43639">
    <property type="entry name" value="OXIDOREDUCTASE, SHORT-CHAIN DEHYDROGENASE/REDUCTASE FAMILY (AFU_ORTHOLOGUE AFUA_5G02870)"/>
    <property type="match status" value="1"/>
</dbReference>
<dbReference type="PRINTS" id="PR00080">
    <property type="entry name" value="SDRFAMILY"/>
</dbReference>
<evidence type="ECO:0000313" key="4">
    <source>
        <dbReference type="EMBL" id="KAF2737325.1"/>
    </source>
</evidence>
<keyword evidence="5" id="KW-1185">Reference proteome</keyword>
<evidence type="ECO:0000256" key="2">
    <source>
        <dbReference type="ARBA" id="ARBA00022857"/>
    </source>
</evidence>
<dbReference type="InterPro" id="IPR036291">
    <property type="entry name" value="NAD(P)-bd_dom_sf"/>
</dbReference>
<dbReference type="PANTHER" id="PTHR43639:SF1">
    <property type="entry name" value="SHORT-CHAIN DEHYDROGENASE_REDUCTASE FAMILY PROTEIN"/>
    <property type="match status" value="1"/>
</dbReference>
<dbReference type="Gene3D" id="3.40.50.720">
    <property type="entry name" value="NAD(P)-binding Rossmann-like Domain"/>
    <property type="match status" value="1"/>
</dbReference>